<evidence type="ECO:0000256" key="1">
    <source>
        <dbReference type="SAM" id="MobiDB-lite"/>
    </source>
</evidence>
<name>A0A9W4XW62_9PLEO</name>
<proteinExistence type="predicted"/>
<evidence type="ECO:0000313" key="2">
    <source>
        <dbReference type="EMBL" id="CAI6340356.1"/>
    </source>
</evidence>
<comment type="caution">
    <text evidence="2">The sequence shown here is derived from an EMBL/GenBank/DDBJ whole genome shotgun (WGS) entry which is preliminary data.</text>
</comment>
<reference evidence="2" key="1">
    <citation type="submission" date="2023-01" db="EMBL/GenBank/DDBJ databases">
        <authorList>
            <person name="Van Ghelder C."/>
            <person name="Rancurel C."/>
        </authorList>
    </citation>
    <scope>NUCLEOTIDE SEQUENCE</scope>
    <source>
        <strain evidence="2">CNCM I-4278</strain>
    </source>
</reference>
<keyword evidence="3" id="KW-1185">Reference proteome</keyword>
<gene>
    <name evidence="2" type="ORF">PDIGIT_LOCUS13532</name>
</gene>
<feature type="region of interest" description="Disordered" evidence="1">
    <location>
        <begin position="66"/>
        <end position="117"/>
    </location>
</feature>
<organism evidence="2 3">
    <name type="scientific">Periconia digitata</name>
    <dbReference type="NCBI Taxonomy" id="1303443"/>
    <lineage>
        <taxon>Eukaryota</taxon>
        <taxon>Fungi</taxon>
        <taxon>Dikarya</taxon>
        <taxon>Ascomycota</taxon>
        <taxon>Pezizomycotina</taxon>
        <taxon>Dothideomycetes</taxon>
        <taxon>Pleosporomycetidae</taxon>
        <taxon>Pleosporales</taxon>
        <taxon>Massarineae</taxon>
        <taxon>Periconiaceae</taxon>
        <taxon>Periconia</taxon>
    </lineage>
</organism>
<accession>A0A9W4XW62</accession>
<feature type="compositionally biased region" description="Basic residues" evidence="1">
    <location>
        <begin position="66"/>
        <end position="79"/>
    </location>
</feature>
<dbReference type="EMBL" id="CAOQHR010000010">
    <property type="protein sequence ID" value="CAI6340356.1"/>
    <property type="molecule type" value="Genomic_DNA"/>
</dbReference>
<sequence>MHHEKSSASASIALQSTPVCLRQPSMSSAHLCVRNVLTQTFRLPVSRSNAPSITALPDFLVPALSRPRRRPFSSAKRRRDHDEAQTTSHTVAPERLDAVISGLPQKPLPEPINRGLP</sequence>
<evidence type="ECO:0000313" key="3">
    <source>
        <dbReference type="Proteomes" id="UP001152607"/>
    </source>
</evidence>
<dbReference type="Proteomes" id="UP001152607">
    <property type="component" value="Unassembled WGS sequence"/>
</dbReference>
<dbReference type="AlphaFoldDB" id="A0A9W4XW62"/>
<protein>
    <submittedName>
        <fullName evidence="2">Uncharacterized protein</fullName>
    </submittedName>
</protein>